<dbReference type="InterPro" id="IPR050078">
    <property type="entry name" value="Ribosomal_L11_MeTrfase_PrmA"/>
</dbReference>
<feature type="binding site" evidence="6">
    <location>
        <position position="162"/>
    </location>
    <ligand>
        <name>S-adenosyl-L-methionine</name>
        <dbReference type="ChEBI" id="CHEBI:59789"/>
    </ligand>
</feature>
<comment type="catalytic activity">
    <reaction evidence="6">
        <text>L-lysyl-[protein] + 3 S-adenosyl-L-methionine = N(6),N(6),N(6)-trimethyl-L-lysyl-[protein] + 3 S-adenosyl-L-homocysteine + 3 H(+)</text>
        <dbReference type="Rhea" id="RHEA:54192"/>
        <dbReference type="Rhea" id="RHEA-COMP:9752"/>
        <dbReference type="Rhea" id="RHEA-COMP:13826"/>
        <dbReference type="ChEBI" id="CHEBI:15378"/>
        <dbReference type="ChEBI" id="CHEBI:29969"/>
        <dbReference type="ChEBI" id="CHEBI:57856"/>
        <dbReference type="ChEBI" id="CHEBI:59789"/>
        <dbReference type="ChEBI" id="CHEBI:61961"/>
    </reaction>
</comment>
<dbReference type="EC" id="2.1.1.-" evidence="6"/>
<dbReference type="HAMAP" id="MF_00735">
    <property type="entry name" value="Methyltr_PrmA"/>
    <property type="match status" value="1"/>
</dbReference>
<accession>A0A7D4C7F6</accession>
<keyword evidence="5 6" id="KW-0949">S-adenosyl-L-methionine</keyword>
<evidence type="ECO:0000313" key="7">
    <source>
        <dbReference type="EMBL" id="QKG84956.1"/>
    </source>
</evidence>
<keyword evidence="3 6" id="KW-0489">Methyltransferase</keyword>
<evidence type="ECO:0000256" key="2">
    <source>
        <dbReference type="ARBA" id="ARBA00022490"/>
    </source>
</evidence>
<proteinExistence type="inferred from homology"/>
<dbReference type="EMBL" id="CP048104">
    <property type="protein sequence ID" value="QKG84956.1"/>
    <property type="molecule type" value="Genomic_DNA"/>
</dbReference>
<dbReference type="GO" id="GO:0032259">
    <property type="term" value="P:methylation"/>
    <property type="evidence" value="ECO:0007669"/>
    <property type="project" value="UniProtKB-KW"/>
</dbReference>
<dbReference type="NCBIfam" id="TIGR00406">
    <property type="entry name" value="prmA"/>
    <property type="match status" value="1"/>
</dbReference>
<keyword evidence="7" id="KW-0689">Ribosomal protein</keyword>
<reference evidence="7 8" key="1">
    <citation type="submission" date="2020-01" db="EMBL/GenBank/DDBJ databases">
        <authorList>
            <person name="Gulvik C.A."/>
            <person name="Batra D.G."/>
        </authorList>
    </citation>
    <scope>NUCLEOTIDE SEQUENCE [LARGE SCALE GENOMIC DNA]</scope>
    <source>
        <strain evidence="7 8">W9323</strain>
    </source>
</reference>
<feature type="binding site" evidence="6">
    <location>
        <position position="248"/>
    </location>
    <ligand>
        <name>S-adenosyl-L-methionine</name>
        <dbReference type="ChEBI" id="CHEBI:59789"/>
    </ligand>
</feature>
<dbReference type="PIRSF" id="PIRSF000401">
    <property type="entry name" value="RPL11_MTase"/>
    <property type="match status" value="1"/>
</dbReference>
<evidence type="ECO:0000256" key="5">
    <source>
        <dbReference type="ARBA" id="ARBA00022691"/>
    </source>
</evidence>
<dbReference type="Gene3D" id="3.40.50.150">
    <property type="entry name" value="Vaccinia Virus protein VP39"/>
    <property type="match status" value="1"/>
</dbReference>
<comment type="subcellular location">
    <subcellularLocation>
        <location evidence="6">Cytoplasm</location>
    </subcellularLocation>
</comment>
<dbReference type="InterPro" id="IPR004498">
    <property type="entry name" value="Ribosomal_PrmA_MeTrfase"/>
</dbReference>
<evidence type="ECO:0000256" key="6">
    <source>
        <dbReference type="HAMAP-Rule" id="MF_00735"/>
    </source>
</evidence>
<dbReference type="PANTHER" id="PTHR43648:SF1">
    <property type="entry name" value="ELECTRON TRANSFER FLAVOPROTEIN BETA SUBUNIT LYSINE METHYLTRANSFERASE"/>
    <property type="match status" value="1"/>
</dbReference>
<gene>
    <name evidence="6 7" type="primary">prmA</name>
    <name evidence="7" type="ORF">GXN76_11075</name>
</gene>
<feature type="binding site" evidence="6">
    <location>
        <position position="205"/>
    </location>
    <ligand>
        <name>S-adenosyl-L-methionine</name>
        <dbReference type="ChEBI" id="CHEBI:59789"/>
    </ligand>
</feature>
<evidence type="ECO:0000256" key="3">
    <source>
        <dbReference type="ARBA" id="ARBA00022603"/>
    </source>
</evidence>
<keyword evidence="7" id="KW-0687">Ribonucleoprotein</keyword>
<feature type="binding site" evidence="6">
    <location>
        <position position="183"/>
    </location>
    <ligand>
        <name>S-adenosyl-L-methionine</name>
        <dbReference type="ChEBI" id="CHEBI:59789"/>
    </ligand>
</feature>
<protein>
    <recommendedName>
        <fullName evidence="6">Ribosomal protein L11 methyltransferase</fullName>
        <shortName evidence="6">L11 Mtase</shortName>
        <ecNumber evidence="6">2.1.1.-</ecNumber>
    </recommendedName>
</protein>
<dbReference type="RefSeq" id="WP_173223153.1">
    <property type="nucleotide sequence ID" value="NZ_CP048104.1"/>
</dbReference>
<dbReference type="GO" id="GO:0008276">
    <property type="term" value="F:protein methyltransferase activity"/>
    <property type="evidence" value="ECO:0007669"/>
    <property type="project" value="UniProtKB-UniRule"/>
</dbReference>
<evidence type="ECO:0000313" key="8">
    <source>
        <dbReference type="Proteomes" id="UP000503088"/>
    </source>
</evidence>
<comment type="function">
    <text evidence="6">Methylates ribosomal protein L11.</text>
</comment>
<dbReference type="PANTHER" id="PTHR43648">
    <property type="entry name" value="ELECTRON TRANSFER FLAVOPROTEIN BETA SUBUNIT LYSINE METHYLTRANSFERASE"/>
    <property type="match status" value="1"/>
</dbReference>
<dbReference type="SUPFAM" id="SSF53335">
    <property type="entry name" value="S-adenosyl-L-methionine-dependent methyltransferases"/>
    <property type="match status" value="1"/>
</dbReference>
<dbReference type="Pfam" id="PF06325">
    <property type="entry name" value="PrmA"/>
    <property type="match status" value="1"/>
</dbReference>
<name>A0A7D4C7F6_9BACL</name>
<evidence type="ECO:0000256" key="4">
    <source>
        <dbReference type="ARBA" id="ARBA00022679"/>
    </source>
</evidence>
<dbReference type="GO" id="GO:0005737">
    <property type="term" value="C:cytoplasm"/>
    <property type="evidence" value="ECO:0007669"/>
    <property type="project" value="UniProtKB-SubCell"/>
</dbReference>
<keyword evidence="4 6" id="KW-0808">Transferase</keyword>
<sequence>MNWVEIRIHTSSEAEEAVCFMLQELGTEGVSVADSSVRERDFETPYGEIISLSKDDYPSMGVWIYGYLPEVRYTEKIEAQIRKQVADLKAYGLDPGPALVTIRTVAEESWEHAWKAYYKPVRVSHRLTVKPQWEVYEPAAEEELVIEIDPGMAFGTGTHPTTRLCMNLMEKWLRQGDQVVDVGCGSGILAIAAAKLGADKVLALDLDPVAVENAASNVALNHMEEQVTLRQGDLLKEVSSRYDLVLSNILAEIIVQFTDDLPGVLKSKGTLIASGIIADKEEMVKRALSEIGFTVVDRLQEEDWIALAAKRI</sequence>
<evidence type="ECO:0000256" key="1">
    <source>
        <dbReference type="ARBA" id="ARBA00009741"/>
    </source>
</evidence>
<keyword evidence="2 6" id="KW-0963">Cytoplasm</keyword>
<keyword evidence="8" id="KW-1185">Reference proteome</keyword>
<dbReference type="Proteomes" id="UP000503088">
    <property type="component" value="Chromosome"/>
</dbReference>
<comment type="similarity">
    <text evidence="1 6">Belongs to the methyltransferase superfamily. PrmA family.</text>
</comment>
<organism evidence="7 8">
    <name type="scientific">Kroppenstedtia pulmonis</name>
    <dbReference type="NCBI Taxonomy" id="1380685"/>
    <lineage>
        <taxon>Bacteria</taxon>
        <taxon>Bacillati</taxon>
        <taxon>Bacillota</taxon>
        <taxon>Bacilli</taxon>
        <taxon>Bacillales</taxon>
        <taxon>Thermoactinomycetaceae</taxon>
        <taxon>Kroppenstedtia</taxon>
    </lineage>
</organism>
<dbReference type="GO" id="GO:0005840">
    <property type="term" value="C:ribosome"/>
    <property type="evidence" value="ECO:0007669"/>
    <property type="project" value="UniProtKB-KW"/>
</dbReference>
<dbReference type="AlphaFoldDB" id="A0A7D4C7F6"/>
<dbReference type="InterPro" id="IPR029063">
    <property type="entry name" value="SAM-dependent_MTases_sf"/>
</dbReference>
<dbReference type="CDD" id="cd02440">
    <property type="entry name" value="AdoMet_MTases"/>
    <property type="match status" value="1"/>
</dbReference>
<dbReference type="KEGG" id="kpul:GXN76_11075"/>